<name>A0ABW6IAX6_9CYAN</name>
<sequence length="272" mass="30500">MTSQWERLFRNEGVWQGSFTQFSPTGEVLEEVASVVSLEGLNQGDVMRQVVRKLPAQKAPEEQIYEYRSLGKGVLFFENGAFSQGSIQWGPLSEFGAELGLIWGDRRLRLVQIFGKDNQLSKLVLIRETRLGSERPATSPLRVADLLGTWHGEAITLYPDLRPDDTYQTCLTVKQTDCDRLQQTLQIGKRPQQVQSIGFIQGSLIQFEQGTQVLCLPDGASAAGPLSVQPQTALFLEVGWLIEPGLRQRLIRYYDKGGAWTSLTLVTERRDA</sequence>
<proteinExistence type="predicted"/>
<dbReference type="RefSeq" id="WP_377960683.1">
    <property type="nucleotide sequence ID" value="NZ_JBHZOL010000008.1"/>
</dbReference>
<keyword evidence="4" id="KW-1185">Reference proteome</keyword>
<dbReference type="InterPro" id="IPR012674">
    <property type="entry name" value="Calycin"/>
</dbReference>
<dbReference type="InterPro" id="IPR048378">
    <property type="entry name" value="BFA1-like_C"/>
</dbReference>
<feature type="domain" description="DUF3598" evidence="1">
    <location>
        <begin position="1"/>
        <end position="131"/>
    </location>
</feature>
<dbReference type="EMBL" id="JBHZOL010000008">
    <property type="protein sequence ID" value="MFE4104932.1"/>
    <property type="molecule type" value="Genomic_DNA"/>
</dbReference>
<feature type="domain" description="Biogenesis factor required for ATP synthase 1-like C-terminal" evidence="2">
    <location>
        <begin position="139"/>
        <end position="270"/>
    </location>
</feature>
<dbReference type="Gene3D" id="2.40.128.20">
    <property type="match status" value="2"/>
</dbReference>
<dbReference type="Proteomes" id="UP001600165">
    <property type="component" value="Unassembled WGS sequence"/>
</dbReference>
<evidence type="ECO:0000313" key="4">
    <source>
        <dbReference type="Proteomes" id="UP001600165"/>
    </source>
</evidence>
<reference evidence="3 4" key="1">
    <citation type="submission" date="2024-10" db="EMBL/GenBank/DDBJ databases">
        <authorList>
            <person name="Ratan Roy A."/>
            <person name="Morales Sandoval P.H."/>
            <person name="De Los Santos Villalobos S."/>
            <person name="Chakraborty S."/>
            <person name="Mukherjee J."/>
        </authorList>
    </citation>
    <scope>NUCLEOTIDE SEQUENCE [LARGE SCALE GENOMIC DNA]</scope>
    <source>
        <strain evidence="3 4">S1</strain>
    </source>
</reference>
<dbReference type="Pfam" id="PF12204">
    <property type="entry name" value="DUF3598_N"/>
    <property type="match status" value="1"/>
</dbReference>
<dbReference type="SUPFAM" id="SSF50814">
    <property type="entry name" value="Lipocalins"/>
    <property type="match status" value="2"/>
</dbReference>
<accession>A0ABW6IAX6</accession>
<evidence type="ECO:0000313" key="3">
    <source>
        <dbReference type="EMBL" id="MFE4104932.1"/>
    </source>
</evidence>
<organism evidence="3 4">
    <name type="scientific">Almyronema epifaneia S1</name>
    <dbReference type="NCBI Taxonomy" id="2991925"/>
    <lineage>
        <taxon>Bacteria</taxon>
        <taxon>Bacillati</taxon>
        <taxon>Cyanobacteriota</taxon>
        <taxon>Cyanophyceae</taxon>
        <taxon>Nodosilineales</taxon>
        <taxon>Nodosilineaceae</taxon>
        <taxon>Almyronema</taxon>
        <taxon>Almyronema epifaneia</taxon>
    </lineage>
</organism>
<evidence type="ECO:0000259" key="2">
    <source>
        <dbReference type="Pfam" id="PF21053"/>
    </source>
</evidence>
<dbReference type="PANTHER" id="PTHR33404:SF1">
    <property type="entry name" value="SLL0497 PROTEIN"/>
    <property type="match status" value="1"/>
</dbReference>
<dbReference type="PANTHER" id="PTHR33404">
    <property type="entry name" value="CELL DIVISION TOPOLOGICAL SPECIFICITY FACTOR HOMOLOG, CHLOROPLASTIC"/>
    <property type="match status" value="1"/>
</dbReference>
<dbReference type="InterPro" id="IPR022017">
    <property type="entry name" value="BFA1-like_DUF3598"/>
</dbReference>
<evidence type="ECO:0000259" key="1">
    <source>
        <dbReference type="Pfam" id="PF12204"/>
    </source>
</evidence>
<comment type="caution">
    <text evidence="3">The sequence shown here is derived from an EMBL/GenBank/DDBJ whole genome shotgun (WGS) entry which is preliminary data.</text>
</comment>
<protein>
    <submittedName>
        <fullName evidence="3">DUF3598 family protein</fullName>
    </submittedName>
</protein>
<gene>
    <name evidence="3" type="ORF">ACFVKH_01495</name>
</gene>
<dbReference type="Pfam" id="PF21053">
    <property type="entry name" value="BFA1_C"/>
    <property type="match status" value="1"/>
</dbReference>